<keyword evidence="3" id="KW-1185">Reference proteome</keyword>
<gene>
    <name evidence="2" type="ORF">AB3X52_15645</name>
</gene>
<organism evidence="2 3">
    <name type="scientific">Nocardioides eburneus</name>
    <dbReference type="NCBI Taxonomy" id="3231482"/>
    <lineage>
        <taxon>Bacteria</taxon>
        <taxon>Bacillati</taxon>
        <taxon>Actinomycetota</taxon>
        <taxon>Actinomycetes</taxon>
        <taxon>Propionibacteriales</taxon>
        <taxon>Nocardioidaceae</taxon>
        <taxon>Nocardioides</taxon>
    </lineage>
</organism>
<comment type="caution">
    <text evidence="2">The sequence shown here is derived from an EMBL/GenBank/DDBJ whole genome shotgun (WGS) entry which is preliminary data.</text>
</comment>
<feature type="transmembrane region" description="Helical" evidence="1">
    <location>
        <begin position="253"/>
        <end position="277"/>
    </location>
</feature>
<evidence type="ECO:0000256" key="1">
    <source>
        <dbReference type="SAM" id="Phobius"/>
    </source>
</evidence>
<dbReference type="NCBIfam" id="NF010613">
    <property type="entry name" value="PRK14013.1-3"/>
    <property type="match status" value="1"/>
</dbReference>
<keyword evidence="1" id="KW-0472">Membrane</keyword>
<dbReference type="Pfam" id="PF04332">
    <property type="entry name" value="DUF475"/>
    <property type="match status" value="1"/>
</dbReference>
<feature type="transmembrane region" description="Helical" evidence="1">
    <location>
        <begin position="12"/>
        <end position="38"/>
    </location>
</feature>
<sequence>MLLKTFKWPLAVTVVALVGAFILGGPTAFGLVAILAVLEISLSFDNAVVNATVLERMNPFWQKIFLSIGIIIAVFGMRLIFPLIIVGITAHLNPIEVVQKALDGGSVDTPGTYAHLLHDAHPAIAAFGGMFLLMLFLDFVFEDREIAWLAWIERPLAKVGKLDQLSVVVALAALVVVAQTIAEHPDTVMVSGVLGLLVYLLVGGLGDLFEEAGEHEEVEDGGPGSAVQAAGKAAFFLFLYLEVLDASFSFDGVIGAFAITQDIFIIAVGLGVGAMYIRSLTVFLVRRGTLSEYVYLEHGAMWAIGALAVILLITIKYEVPEIVTGLIGVGFIALAFISSLIRRRNEPAEERENETLTVG</sequence>
<proteinExistence type="predicted"/>
<evidence type="ECO:0000313" key="2">
    <source>
        <dbReference type="EMBL" id="MEX0429060.1"/>
    </source>
</evidence>
<dbReference type="InterPro" id="IPR007427">
    <property type="entry name" value="DUF475"/>
</dbReference>
<dbReference type="EMBL" id="JBFPJR010000032">
    <property type="protein sequence ID" value="MEX0429060.1"/>
    <property type="molecule type" value="Genomic_DNA"/>
</dbReference>
<feature type="transmembrane region" description="Helical" evidence="1">
    <location>
        <begin position="221"/>
        <end position="241"/>
    </location>
</feature>
<feature type="transmembrane region" description="Helical" evidence="1">
    <location>
        <begin position="64"/>
        <end position="88"/>
    </location>
</feature>
<feature type="transmembrane region" description="Helical" evidence="1">
    <location>
        <begin position="188"/>
        <end position="209"/>
    </location>
</feature>
<feature type="transmembrane region" description="Helical" evidence="1">
    <location>
        <begin position="162"/>
        <end position="182"/>
    </location>
</feature>
<protein>
    <submittedName>
        <fullName evidence="2">DUF475 domain-containing protein</fullName>
    </submittedName>
</protein>
<dbReference type="PANTHER" id="PTHR30238:SF4">
    <property type="entry name" value="SLL1022 PROTEIN"/>
    <property type="match status" value="1"/>
</dbReference>
<reference evidence="2 3" key="1">
    <citation type="submission" date="2024-07" db="EMBL/GenBank/DDBJ databases">
        <authorList>
            <person name="Lee S."/>
            <person name="Kang M."/>
        </authorList>
    </citation>
    <scope>NUCLEOTIDE SEQUENCE [LARGE SCALE GENOMIC DNA]</scope>
    <source>
        <strain evidence="2 3">DS6</strain>
    </source>
</reference>
<dbReference type="Proteomes" id="UP001556631">
    <property type="component" value="Unassembled WGS sequence"/>
</dbReference>
<accession>A0ABV3T2Q2</accession>
<dbReference type="PANTHER" id="PTHR30238">
    <property type="entry name" value="MEMBRANE BOUND PREDICTED REDOX MODULATOR"/>
    <property type="match status" value="1"/>
</dbReference>
<feature type="transmembrane region" description="Helical" evidence="1">
    <location>
        <begin position="123"/>
        <end position="141"/>
    </location>
</feature>
<name>A0ABV3T2Q2_9ACTN</name>
<keyword evidence="1" id="KW-1133">Transmembrane helix</keyword>
<dbReference type="RefSeq" id="WP_367995029.1">
    <property type="nucleotide sequence ID" value="NZ_JBFPJR010000032.1"/>
</dbReference>
<feature type="transmembrane region" description="Helical" evidence="1">
    <location>
        <begin position="322"/>
        <end position="341"/>
    </location>
</feature>
<feature type="transmembrane region" description="Helical" evidence="1">
    <location>
        <begin position="298"/>
        <end position="316"/>
    </location>
</feature>
<evidence type="ECO:0000313" key="3">
    <source>
        <dbReference type="Proteomes" id="UP001556631"/>
    </source>
</evidence>
<keyword evidence="1" id="KW-0812">Transmembrane</keyword>